<organism evidence="2 3">
    <name type="scientific">Tetracentron sinense</name>
    <name type="common">Spur-leaf</name>
    <dbReference type="NCBI Taxonomy" id="13715"/>
    <lineage>
        <taxon>Eukaryota</taxon>
        <taxon>Viridiplantae</taxon>
        <taxon>Streptophyta</taxon>
        <taxon>Embryophyta</taxon>
        <taxon>Tracheophyta</taxon>
        <taxon>Spermatophyta</taxon>
        <taxon>Magnoliopsida</taxon>
        <taxon>Trochodendrales</taxon>
        <taxon>Trochodendraceae</taxon>
        <taxon>Tetracentron</taxon>
    </lineage>
</organism>
<dbReference type="Proteomes" id="UP000655225">
    <property type="component" value="Unassembled WGS sequence"/>
</dbReference>
<proteinExistence type="predicted"/>
<dbReference type="AlphaFoldDB" id="A0A834YU32"/>
<name>A0A834YU32_TETSI</name>
<feature type="compositionally biased region" description="Basic residues" evidence="1">
    <location>
        <begin position="96"/>
        <end position="105"/>
    </location>
</feature>
<sequence length="318" mass="35458">MTYKTINSRHAVESCVFQLHRWKPFQVPIQTKTLESDLCNSKPYSPTSSAIRNGAHSKRPCLSDRATSFSIESLDLSKLSIFEDEKTQKRDNLRWIARKRRRRGSRSVSGRSSDKSGTRASVDYATCSDIPLAVGTDSSGDFFMNGDANWASDVSEAKNSRRERRDGGGGGERENLGSGSSQNGVVDSQGTESGYGSEPGYRGDAEIGYGDELDEKENEGRLLFWGERFGDTDSNMERVGENTFSEQKAHHRQSARAYRWRTMFSDGSYHWNLRAWQLVTAIRVVALNAMQARPQVEASSMVYLGFSEFSGSNCESSS</sequence>
<evidence type="ECO:0000313" key="2">
    <source>
        <dbReference type="EMBL" id="KAF8392588.1"/>
    </source>
</evidence>
<dbReference type="PANTHER" id="PTHR36775:SF1">
    <property type="entry name" value="LYR MOTIF PROTEIN"/>
    <property type="match status" value="1"/>
</dbReference>
<protein>
    <submittedName>
        <fullName evidence="2">Uncharacterized protein</fullName>
    </submittedName>
</protein>
<evidence type="ECO:0000313" key="3">
    <source>
        <dbReference type="Proteomes" id="UP000655225"/>
    </source>
</evidence>
<keyword evidence="3" id="KW-1185">Reference proteome</keyword>
<evidence type="ECO:0000256" key="1">
    <source>
        <dbReference type="SAM" id="MobiDB-lite"/>
    </source>
</evidence>
<feature type="compositionally biased region" description="Polar residues" evidence="1">
    <location>
        <begin position="182"/>
        <end position="194"/>
    </location>
</feature>
<dbReference type="OrthoDB" id="1913313at2759"/>
<comment type="caution">
    <text evidence="2">The sequence shown here is derived from an EMBL/GenBank/DDBJ whole genome shotgun (WGS) entry which is preliminary data.</text>
</comment>
<feature type="compositionally biased region" description="Basic and acidic residues" evidence="1">
    <location>
        <begin position="155"/>
        <end position="175"/>
    </location>
</feature>
<feature type="region of interest" description="Disordered" evidence="1">
    <location>
        <begin position="153"/>
        <end position="212"/>
    </location>
</feature>
<dbReference type="PANTHER" id="PTHR36775">
    <property type="entry name" value="LYR MOTIF PROTEIN"/>
    <property type="match status" value="1"/>
</dbReference>
<gene>
    <name evidence="2" type="ORF">HHK36_022933</name>
</gene>
<dbReference type="EMBL" id="JABCRI010000016">
    <property type="protein sequence ID" value="KAF8392588.1"/>
    <property type="molecule type" value="Genomic_DNA"/>
</dbReference>
<dbReference type="OMA" id="IDSCMLQ"/>
<reference evidence="2 3" key="1">
    <citation type="submission" date="2020-04" db="EMBL/GenBank/DDBJ databases">
        <title>Plant Genome Project.</title>
        <authorList>
            <person name="Zhang R.-G."/>
        </authorList>
    </citation>
    <scope>NUCLEOTIDE SEQUENCE [LARGE SCALE GENOMIC DNA]</scope>
    <source>
        <strain evidence="2">YNK0</strain>
        <tissue evidence="2">Leaf</tissue>
    </source>
</reference>
<feature type="region of interest" description="Disordered" evidence="1">
    <location>
        <begin position="95"/>
        <end position="120"/>
    </location>
</feature>
<accession>A0A834YU32</accession>